<sequence length="78" mass="9122">MRAKIQIWNKEYFLTGIDWYSEGGDLGGKLCHVVFSDELGSFHTVFNTKEHTLYEENEDVNKGSLRLDLSKKIIWIKE</sequence>
<reference evidence="1 2" key="1">
    <citation type="submission" date="2016-01" db="EMBL/GenBank/DDBJ databases">
        <title>Complete genome sequence of strain Lentibacillus amyloliquefaciens LAM0015T isolated from saline sediment.</title>
        <authorList>
            <person name="Wang J.-L."/>
            <person name="He M.-X."/>
        </authorList>
    </citation>
    <scope>NUCLEOTIDE SEQUENCE [LARGE SCALE GENOMIC DNA]</scope>
    <source>
        <strain evidence="1 2">LAM0015</strain>
    </source>
</reference>
<dbReference type="KEGG" id="lao:AOX59_18735"/>
<dbReference type="Proteomes" id="UP000050331">
    <property type="component" value="Chromosome"/>
</dbReference>
<evidence type="ECO:0000313" key="2">
    <source>
        <dbReference type="Proteomes" id="UP000050331"/>
    </source>
</evidence>
<evidence type="ECO:0000313" key="1">
    <source>
        <dbReference type="EMBL" id="ALX50436.1"/>
    </source>
</evidence>
<keyword evidence="2" id="KW-1185">Reference proteome</keyword>
<dbReference type="AlphaFoldDB" id="A0A0U4FRU4"/>
<dbReference type="RefSeq" id="WP_068447952.1">
    <property type="nucleotide sequence ID" value="NZ_CP013862.1"/>
</dbReference>
<gene>
    <name evidence="1" type="ORF">AOX59_18735</name>
</gene>
<name>A0A0U4FRU4_9BACI</name>
<dbReference type="EMBL" id="CP013862">
    <property type="protein sequence ID" value="ALX50436.1"/>
    <property type="molecule type" value="Genomic_DNA"/>
</dbReference>
<accession>A0A0U4FRU4</accession>
<protein>
    <submittedName>
        <fullName evidence="1">Uncharacterized protein</fullName>
    </submittedName>
</protein>
<proteinExistence type="predicted"/>
<dbReference type="STRING" id="1472767.AOX59_18735"/>
<organism evidence="1 2">
    <name type="scientific">Lentibacillus amyloliquefaciens</name>
    <dbReference type="NCBI Taxonomy" id="1472767"/>
    <lineage>
        <taxon>Bacteria</taxon>
        <taxon>Bacillati</taxon>
        <taxon>Bacillota</taxon>
        <taxon>Bacilli</taxon>
        <taxon>Bacillales</taxon>
        <taxon>Bacillaceae</taxon>
        <taxon>Lentibacillus</taxon>
    </lineage>
</organism>